<dbReference type="AlphaFoldDB" id="K6VTN8"/>
<feature type="domain" description="Methyltransferase" evidence="1">
    <location>
        <begin position="45"/>
        <end position="133"/>
    </location>
</feature>
<dbReference type="SUPFAM" id="SSF53335">
    <property type="entry name" value="S-adenosyl-L-methionine-dependent methyltransferases"/>
    <property type="match status" value="1"/>
</dbReference>
<dbReference type="EMBL" id="BAHC01000092">
    <property type="protein sequence ID" value="GAB90270.1"/>
    <property type="molecule type" value="Genomic_DNA"/>
</dbReference>
<gene>
    <name evidence="2" type="ORF">GORHZ_092_00190</name>
</gene>
<dbReference type="InterPro" id="IPR029063">
    <property type="entry name" value="SAM-dependent_MTases_sf"/>
</dbReference>
<reference evidence="2 3" key="1">
    <citation type="submission" date="2012-08" db="EMBL/GenBank/DDBJ databases">
        <title>Whole genome shotgun sequence of Gordonia rhizosphera NBRC 16068.</title>
        <authorList>
            <person name="Takarada H."/>
            <person name="Isaki S."/>
            <person name="Hosoyama A."/>
            <person name="Tsuchikane K."/>
            <person name="Katsumata H."/>
            <person name="Baba S."/>
            <person name="Ohji S."/>
            <person name="Yamazaki S."/>
            <person name="Fujita N."/>
        </authorList>
    </citation>
    <scope>NUCLEOTIDE SEQUENCE [LARGE SCALE GENOMIC DNA]</scope>
    <source>
        <strain evidence="2 3">NBRC 16068</strain>
    </source>
</reference>
<evidence type="ECO:0000259" key="1">
    <source>
        <dbReference type="Pfam" id="PF13649"/>
    </source>
</evidence>
<proteinExistence type="predicted"/>
<dbReference type="STRING" id="1108045.GORHZ_092_00190"/>
<sequence>MSKFYSFAYAVGFTPWEKAGQAGADNLTRQFAREEEERGGPGKALDLGCGTGSHTVELAQRGWTVTGIEQIEKAVERAGKRIADAGVSANVLRADVTTMSPDEVGTGYDFFLDLGCFHGLTPQEQQAMARSVTALATSDATLFMFAFGKSVGPRFMPQGTTRDDIEAAYRDWRVDEVLPAPALPGSPRIGHKSEPTFYHLRRS</sequence>
<protein>
    <recommendedName>
        <fullName evidence="1">Methyltransferase domain-containing protein</fullName>
    </recommendedName>
</protein>
<evidence type="ECO:0000313" key="2">
    <source>
        <dbReference type="EMBL" id="GAB90270.1"/>
    </source>
</evidence>
<organism evidence="2 3">
    <name type="scientific">Gordonia rhizosphera NBRC 16068</name>
    <dbReference type="NCBI Taxonomy" id="1108045"/>
    <lineage>
        <taxon>Bacteria</taxon>
        <taxon>Bacillati</taxon>
        <taxon>Actinomycetota</taxon>
        <taxon>Actinomycetes</taxon>
        <taxon>Mycobacteriales</taxon>
        <taxon>Gordoniaceae</taxon>
        <taxon>Gordonia</taxon>
    </lineage>
</organism>
<dbReference type="Pfam" id="PF13649">
    <property type="entry name" value="Methyltransf_25"/>
    <property type="match status" value="1"/>
</dbReference>
<dbReference type="OrthoDB" id="9786503at2"/>
<dbReference type="eggNOG" id="COG0500">
    <property type="taxonomic scope" value="Bacteria"/>
</dbReference>
<comment type="caution">
    <text evidence="2">The sequence shown here is derived from an EMBL/GenBank/DDBJ whole genome shotgun (WGS) entry which is preliminary data.</text>
</comment>
<accession>K6VTN8</accession>
<dbReference type="Gene3D" id="3.40.50.150">
    <property type="entry name" value="Vaccinia Virus protein VP39"/>
    <property type="match status" value="1"/>
</dbReference>
<dbReference type="Proteomes" id="UP000008363">
    <property type="component" value="Unassembled WGS sequence"/>
</dbReference>
<name>K6VTN8_9ACTN</name>
<dbReference type="RefSeq" id="WP_006332965.1">
    <property type="nucleotide sequence ID" value="NZ_BAHC01000092.1"/>
</dbReference>
<keyword evidence="3" id="KW-1185">Reference proteome</keyword>
<evidence type="ECO:0000313" key="3">
    <source>
        <dbReference type="Proteomes" id="UP000008363"/>
    </source>
</evidence>
<dbReference type="CDD" id="cd02440">
    <property type="entry name" value="AdoMet_MTases"/>
    <property type="match status" value="1"/>
</dbReference>
<dbReference type="InterPro" id="IPR041698">
    <property type="entry name" value="Methyltransf_25"/>
</dbReference>